<feature type="transmembrane region" description="Helical" evidence="1">
    <location>
        <begin position="92"/>
        <end position="114"/>
    </location>
</feature>
<reference evidence="3" key="1">
    <citation type="submission" date="2022-03" db="EMBL/GenBank/DDBJ databases">
        <title>Identification of a novel bacterium isolated from mangrove sediments.</title>
        <authorList>
            <person name="Pan X."/>
        </authorList>
    </citation>
    <scope>NUCLEOTIDE SEQUENCE</scope>
    <source>
        <strain evidence="3">B1949</strain>
    </source>
</reference>
<dbReference type="EMBL" id="JALHLF010000004">
    <property type="protein sequence ID" value="MCJ2181545.1"/>
    <property type="molecule type" value="Genomic_DNA"/>
</dbReference>
<evidence type="ECO:0000256" key="2">
    <source>
        <dbReference type="SAM" id="SignalP"/>
    </source>
</evidence>
<sequence length="130" mass="13022">MSGFTLFSSWRPTAPLALMLAGSVALPAAALAGPLHGTSEARKPVASVVVAEPRGTGVVGGAMPERALEGERSLDGAREPAAEPARPGRLPFAGLVGLLAAFAVSLAGMVRLSVRERGRAGAGRPFAAGP</sequence>
<gene>
    <name evidence="3" type="ORF">MTR62_02300</name>
</gene>
<keyword evidence="1" id="KW-0812">Transmembrane</keyword>
<evidence type="ECO:0000313" key="3">
    <source>
        <dbReference type="EMBL" id="MCJ2181545.1"/>
    </source>
</evidence>
<dbReference type="RefSeq" id="WP_244016664.1">
    <property type="nucleotide sequence ID" value="NZ_JALHLF010000004.1"/>
</dbReference>
<accession>A0ABT0B9K1</accession>
<keyword evidence="2" id="KW-0732">Signal</keyword>
<comment type="caution">
    <text evidence="3">The sequence shown here is derived from an EMBL/GenBank/DDBJ whole genome shotgun (WGS) entry which is preliminary data.</text>
</comment>
<keyword evidence="1" id="KW-1133">Transmembrane helix</keyword>
<dbReference type="Proteomes" id="UP001162881">
    <property type="component" value="Unassembled WGS sequence"/>
</dbReference>
<proteinExistence type="predicted"/>
<feature type="signal peptide" evidence="2">
    <location>
        <begin position="1"/>
        <end position="32"/>
    </location>
</feature>
<name>A0ABT0B9K1_9SPHN</name>
<feature type="chain" id="PRO_5045921647" evidence="2">
    <location>
        <begin position="33"/>
        <end position="130"/>
    </location>
</feature>
<keyword evidence="1" id="KW-0472">Membrane</keyword>
<organism evidence="3 4">
    <name type="scientific">Novosphingobium organovorum</name>
    <dbReference type="NCBI Taxonomy" id="2930092"/>
    <lineage>
        <taxon>Bacteria</taxon>
        <taxon>Pseudomonadati</taxon>
        <taxon>Pseudomonadota</taxon>
        <taxon>Alphaproteobacteria</taxon>
        <taxon>Sphingomonadales</taxon>
        <taxon>Sphingomonadaceae</taxon>
        <taxon>Novosphingobium</taxon>
    </lineage>
</organism>
<evidence type="ECO:0000313" key="4">
    <source>
        <dbReference type="Proteomes" id="UP001162881"/>
    </source>
</evidence>
<keyword evidence="4" id="KW-1185">Reference proteome</keyword>
<protein>
    <submittedName>
        <fullName evidence="3">Uncharacterized protein</fullName>
    </submittedName>
</protein>
<evidence type="ECO:0000256" key="1">
    <source>
        <dbReference type="SAM" id="Phobius"/>
    </source>
</evidence>